<dbReference type="PANTHER" id="PTHR30250">
    <property type="entry name" value="PST FAMILY PREDICTED COLANIC ACID TRANSPORTER"/>
    <property type="match status" value="1"/>
</dbReference>
<dbReference type="InterPro" id="IPR050833">
    <property type="entry name" value="Poly_Biosynth_Transport"/>
</dbReference>
<protein>
    <recommendedName>
        <fullName evidence="9">Oligosaccharide flippase family protein</fullName>
    </recommendedName>
</protein>
<dbReference type="PANTHER" id="PTHR30250:SF11">
    <property type="entry name" value="O-ANTIGEN TRANSPORTER-RELATED"/>
    <property type="match status" value="1"/>
</dbReference>
<keyword evidence="4 6" id="KW-1133">Transmembrane helix</keyword>
<proteinExistence type="predicted"/>
<dbReference type="RefSeq" id="WP_155044325.1">
    <property type="nucleotide sequence ID" value="NZ_WMIH01000007.1"/>
</dbReference>
<feature type="transmembrane region" description="Helical" evidence="6">
    <location>
        <begin position="307"/>
        <end position="333"/>
    </location>
</feature>
<evidence type="ECO:0000313" key="8">
    <source>
        <dbReference type="Proteomes" id="UP000478740"/>
    </source>
</evidence>
<feature type="transmembrane region" description="Helical" evidence="6">
    <location>
        <begin position="265"/>
        <end position="287"/>
    </location>
</feature>
<dbReference type="EMBL" id="WMII01000007">
    <property type="protein sequence ID" value="MTH64467.1"/>
    <property type="molecule type" value="Genomic_DNA"/>
</dbReference>
<evidence type="ECO:0000256" key="5">
    <source>
        <dbReference type="ARBA" id="ARBA00023136"/>
    </source>
</evidence>
<evidence type="ECO:0000256" key="4">
    <source>
        <dbReference type="ARBA" id="ARBA00022989"/>
    </source>
</evidence>
<feature type="transmembrane region" description="Helical" evidence="6">
    <location>
        <begin position="101"/>
        <end position="122"/>
    </location>
</feature>
<keyword evidence="3 6" id="KW-0812">Transmembrane</keyword>
<feature type="transmembrane region" description="Helical" evidence="6">
    <location>
        <begin position="21"/>
        <end position="45"/>
    </location>
</feature>
<comment type="subcellular location">
    <subcellularLocation>
        <location evidence="1">Cell membrane</location>
        <topology evidence="1">Multi-pass membrane protein</topology>
    </subcellularLocation>
</comment>
<reference evidence="7 8" key="1">
    <citation type="submission" date="2019-11" db="EMBL/GenBank/DDBJ databases">
        <authorList>
            <person name="Dong K."/>
        </authorList>
    </citation>
    <scope>NUCLEOTIDE SEQUENCE [LARGE SCALE GENOMIC DNA]</scope>
    <source>
        <strain evidence="7 8">DK608</strain>
    </source>
</reference>
<feature type="transmembrane region" description="Helical" evidence="6">
    <location>
        <begin position="128"/>
        <end position="147"/>
    </location>
</feature>
<dbReference type="Proteomes" id="UP000478740">
    <property type="component" value="Unassembled WGS sequence"/>
</dbReference>
<keyword evidence="5 6" id="KW-0472">Membrane</keyword>
<organism evidence="7 8">
    <name type="scientific">Paracoccus shanxieyensis</name>
    <dbReference type="NCBI Taxonomy" id="2675752"/>
    <lineage>
        <taxon>Bacteria</taxon>
        <taxon>Pseudomonadati</taxon>
        <taxon>Pseudomonadota</taxon>
        <taxon>Alphaproteobacteria</taxon>
        <taxon>Rhodobacterales</taxon>
        <taxon>Paracoccaceae</taxon>
        <taxon>Paracoccus</taxon>
    </lineage>
</organism>
<feature type="transmembrane region" description="Helical" evidence="6">
    <location>
        <begin position="377"/>
        <end position="398"/>
    </location>
</feature>
<evidence type="ECO:0000256" key="3">
    <source>
        <dbReference type="ARBA" id="ARBA00022692"/>
    </source>
</evidence>
<feature type="transmembrane region" description="Helical" evidence="6">
    <location>
        <begin position="159"/>
        <end position="181"/>
    </location>
</feature>
<evidence type="ECO:0000256" key="1">
    <source>
        <dbReference type="ARBA" id="ARBA00004651"/>
    </source>
</evidence>
<feature type="transmembrane region" description="Helical" evidence="6">
    <location>
        <begin position="345"/>
        <end position="365"/>
    </location>
</feature>
<keyword evidence="2" id="KW-1003">Cell membrane</keyword>
<feature type="transmembrane region" description="Helical" evidence="6">
    <location>
        <begin position="57"/>
        <end position="80"/>
    </location>
</feature>
<evidence type="ECO:0008006" key="9">
    <source>
        <dbReference type="Google" id="ProtNLM"/>
    </source>
</evidence>
<name>A0A6L6J1B6_9RHOB</name>
<keyword evidence="8" id="KW-1185">Reference proteome</keyword>
<evidence type="ECO:0000256" key="6">
    <source>
        <dbReference type="SAM" id="Phobius"/>
    </source>
</evidence>
<dbReference type="AlphaFoldDB" id="A0A6L6J1B6"/>
<dbReference type="GO" id="GO:0005886">
    <property type="term" value="C:plasma membrane"/>
    <property type="evidence" value="ECO:0007669"/>
    <property type="project" value="UniProtKB-SubCell"/>
</dbReference>
<evidence type="ECO:0000256" key="2">
    <source>
        <dbReference type="ARBA" id="ARBA00022475"/>
    </source>
</evidence>
<gene>
    <name evidence="7" type="ORF">GL284_09295</name>
</gene>
<evidence type="ECO:0000313" key="7">
    <source>
        <dbReference type="EMBL" id="MTH64467.1"/>
    </source>
</evidence>
<comment type="caution">
    <text evidence="7">The sequence shown here is derived from an EMBL/GenBank/DDBJ whole genome shotgun (WGS) entry which is preliminary data.</text>
</comment>
<sequence>MVKFLGKRMGSDHSGGLIDSLLLIVARIGANVLTLVWTLLLVRLLQPEASGHALQAISVAQIISIMMTLNLESGAMKVVVPARHDGQLEKAAGYIRFNRQLVMMMTPVLLAIVGLIYAVGIAVPETPATVAAMVLAIVLVAMARLTARHASALGVMRKGLMPRLLTGPVVLTLGLGLAWLAGLQMQPWHVVLLFALSEGITVLIQNRLLRDDFTFLQHTRSDRSEWLGWTKLGIWLTPGLIMTEYRKAILIATAGLVLTGTETSLFAVAFSIINIINFGVVAVDVAFSPRIAQAMAARADQRRDKLLASSGAIKLAGLLLGAVLVLLFGRMALGWFGTEFHDAGPALLIMLLIPATSVVLGPATVLMSSRGLGRQDFTGNVIGAISCVVLICAFGALWGVVGAAIGAVMANLLGQIAMTVLCRRKLGVDPTLATLRHLLPGNTDGSKTVSP</sequence>
<accession>A0A6L6J1B6</accession>